<name>A0A8S3T5A5_MYTED</name>
<keyword evidence="1" id="KW-0175">Coiled coil</keyword>
<evidence type="ECO:0000313" key="3">
    <source>
        <dbReference type="Proteomes" id="UP000683360"/>
    </source>
</evidence>
<dbReference type="PANTHER" id="PTHR24024">
    <property type="entry name" value="PULMONARY SURFACTANT-ASSOCIATED PROTEIN A"/>
    <property type="match status" value="1"/>
</dbReference>
<keyword evidence="3" id="KW-1185">Reference proteome</keyword>
<evidence type="ECO:0000313" key="2">
    <source>
        <dbReference type="EMBL" id="CAG2224160.1"/>
    </source>
</evidence>
<reference evidence="2" key="1">
    <citation type="submission" date="2021-03" db="EMBL/GenBank/DDBJ databases">
        <authorList>
            <person name="Bekaert M."/>
        </authorList>
    </citation>
    <scope>NUCLEOTIDE SEQUENCE</scope>
</reference>
<feature type="coiled-coil region" evidence="1">
    <location>
        <begin position="40"/>
        <end position="112"/>
    </location>
</feature>
<dbReference type="PANTHER" id="PTHR24024:SF18">
    <property type="entry name" value="SHORT-CHAIN COLLAGEN C4-LIKE"/>
    <property type="match status" value="1"/>
</dbReference>
<dbReference type="AlphaFoldDB" id="A0A8S3T5A5"/>
<evidence type="ECO:0000256" key="1">
    <source>
        <dbReference type="SAM" id="Coils"/>
    </source>
</evidence>
<dbReference type="EMBL" id="CAJPWZ010001797">
    <property type="protein sequence ID" value="CAG2224160.1"/>
    <property type="molecule type" value="Genomic_DNA"/>
</dbReference>
<gene>
    <name evidence="2" type="ORF">MEDL_37325</name>
</gene>
<sequence length="330" mass="36741">MVMARFVLYSLVIIVFYYDSILAANADKRILLTDPDYADNQQLHRDIQVLKSTIQEIKQMDISQSTLIQQQTAEIANVQTKTVEIDNLKTKLQQQTAEIVNLQTKLQQREKAHLDMETKLQQILSSLGGGGYYSHKGRSATPVCVPHDPDLGHVSSAGYFANIYGMEYDDAEFGANMMSQDVPCAVCRAMHKTSVIMVPGKLSCVKGWKMEYKGILASGHYDDAGASSYICMDHSVEVLEGGAKNENGYKLFPVKAFCGSLNILARNDEKRIPLTDLDYADNLQLHTAIQVLKSTIQEIKQTVVSQSTLIQKQTVDITNLQTKLQQGEQA</sequence>
<comment type="caution">
    <text evidence="2">The sequence shown here is derived from an EMBL/GenBank/DDBJ whole genome shotgun (WGS) entry which is preliminary data.</text>
</comment>
<dbReference type="Proteomes" id="UP000683360">
    <property type="component" value="Unassembled WGS sequence"/>
</dbReference>
<protein>
    <submittedName>
        <fullName evidence="2">Uncharacterized protein</fullName>
    </submittedName>
</protein>
<dbReference type="InterPro" id="IPR051077">
    <property type="entry name" value="Ca-dependent_lectin"/>
</dbReference>
<dbReference type="OrthoDB" id="6086925at2759"/>
<proteinExistence type="predicted"/>
<dbReference type="GO" id="GO:0005615">
    <property type="term" value="C:extracellular space"/>
    <property type="evidence" value="ECO:0007669"/>
    <property type="project" value="TreeGrafter"/>
</dbReference>
<organism evidence="2 3">
    <name type="scientific">Mytilus edulis</name>
    <name type="common">Blue mussel</name>
    <dbReference type="NCBI Taxonomy" id="6550"/>
    <lineage>
        <taxon>Eukaryota</taxon>
        <taxon>Metazoa</taxon>
        <taxon>Spiralia</taxon>
        <taxon>Lophotrochozoa</taxon>
        <taxon>Mollusca</taxon>
        <taxon>Bivalvia</taxon>
        <taxon>Autobranchia</taxon>
        <taxon>Pteriomorphia</taxon>
        <taxon>Mytilida</taxon>
        <taxon>Mytiloidea</taxon>
        <taxon>Mytilidae</taxon>
        <taxon>Mytilinae</taxon>
        <taxon>Mytilus</taxon>
    </lineage>
</organism>
<accession>A0A8S3T5A5</accession>